<protein>
    <recommendedName>
        <fullName evidence="2">Transcription regulator Rua1 C-terminal domain-containing protein</fullName>
    </recommendedName>
</protein>
<dbReference type="EMBL" id="BTGB01000009">
    <property type="protein sequence ID" value="GMM48698.1"/>
    <property type="molecule type" value="Genomic_DNA"/>
</dbReference>
<gene>
    <name evidence="3" type="ORF">DAPK24_052960</name>
</gene>
<feature type="region of interest" description="Disordered" evidence="1">
    <location>
        <begin position="255"/>
        <end position="284"/>
    </location>
</feature>
<evidence type="ECO:0000256" key="1">
    <source>
        <dbReference type="SAM" id="MobiDB-lite"/>
    </source>
</evidence>
<dbReference type="InterPro" id="IPR028012">
    <property type="entry name" value="Rua1_C"/>
</dbReference>
<feature type="compositionally biased region" description="Acidic residues" evidence="1">
    <location>
        <begin position="265"/>
        <end position="275"/>
    </location>
</feature>
<accession>A0AAV5RBX6</accession>
<evidence type="ECO:0000259" key="2">
    <source>
        <dbReference type="Pfam" id="PF14616"/>
    </source>
</evidence>
<comment type="caution">
    <text evidence="3">The sequence shown here is derived from an EMBL/GenBank/DDBJ whole genome shotgun (WGS) entry which is preliminary data.</text>
</comment>
<dbReference type="Proteomes" id="UP001378960">
    <property type="component" value="Unassembled WGS sequence"/>
</dbReference>
<keyword evidence="4" id="KW-1185">Reference proteome</keyword>
<dbReference type="AlphaFoldDB" id="A0AAV5RBX6"/>
<sequence>MEGNSEYEESINMLLNDVDMLFHESPQVGTELTPIESKESTDSSLINSLTYFSSDTTLSLEESTQSIPKTLVKTQSQVQIEFQSNMTNFNQQDDIFYELHKNNNKNINYNYFGDELLITPDRMFSSLTSGSVSESFNYSNSNSFSIEKSDSYNGNDHIEAFKHEKNLDNSIPPFLTSKFSVPSENFISKRRKSAPKGIIHNKPRFENFDLSSSVMSESNEDVSISPRNSFCYKPNQNTVLPNDIVSKNKCKVEDISPNTVSDSNNNEDNDGDTDDTNTSRERVFPNHLESIEDIPRIELAQHRCEGCFKVSKNTYGCIKQIIDRLPNLKSYREYNTPNNYSLEFVKHFGNKNFEYLESEVKTLYDPMIKRYITEDQYNSKGKKIKRDYPSLCPFCKVTKGEDIDSLFYERNNSCYRGHLINTHGINTNGQFVKLPKSGFIGYKMGKNCWIETFGFRCQYDGCDMCFLRGDKSHGFHEYIRHWSSCHE</sequence>
<dbReference type="Pfam" id="PF14616">
    <property type="entry name" value="Rua1_C"/>
    <property type="match status" value="1"/>
</dbReference>
<organism evidence="3 4">
    <name type="scientific">Pichia kluyveri</name>
    <name type="common">Yeast</name>
    <dbReference type="NCBI Taxonomy" id="36015"/>
    <lineage>
        <taxon>Eukaryota</taxon>
        <taxon>Fungi</taxon>
        <taxon>Dikarya</taxon>
        <taxon>Ascomycota</taxon>
        <taxon>Saccharomycotina</taxon>
        <taxon>Pichiomycetes</taxon>
        <taxon>Pichiales</taxon>
        <taxon>Pichiaceae</taxon>
        <taxon>Pichia</taxon>
    </lineage>
</organism>
<feature type="domain" description="Transcription regulator Rua1 C-terminal" evidence="2">
    <location>
        <begin position="362"/>
        <end position="486"/>
    </location>
</feature>
<evidence type="ECO:0000313" key="3">
    <source>
        <dbReference type="EMBL" id="GMM48698.1"/>
    </source>
</evidence>
<reference evidence="3 4" key="1">
    <citation type="journal article" date="2023" name="Elife">
        <title>Identification of key yeast species and microbe-microbe interactions impacting larval growth of Drosophila in the wild.</title>
        <authorList>
            <person name="Mure A."/>
            <person name="Sugiura Y."/>
            <person name="Maeda R."/>
            <person name="Honda K."/>
            <person name="Sakurai N."/>
            <person name="Takahashi Y."/>
            <person name="Watada M."/>
            <person name="Katoh T."/>
            <person name="Gotoh A."/>
            <person name="Gotoh Y."/>
            <person name="Taniguchi I."/>
            <person name="Nakamura K."/>
            <person name="Hayashi T."/>
            <person name="Katayama T."/>
            <person name="Uemura T."/>
            <person name="Hattori Y."/>
        </authorList>
    </citation>
    <scope>NUCLEOTIDE SEQUENCE [LARGE SCALE GENOMIC DNA]</scope>
    <source>
        <strain evidence="3 4">PK-24</strain>
    </source>
</reference>
<name>A0AAV5RBX6_PICKL</name>
<evidence type="ECO:0000313" key="4">
    <source>
        <dbReference type="Proteomes" id="UP001378960"/>
    </source>
</evidence>
<proteinExistence type="predicted"/>